<evidence type="ECO:0000256" key="6">
    <source>
        <dbReference type="SAM" id="MobiDB-lite"/>
    </source>
</evidence>
<feature type="DNA-binding region" description="H-T-H motif" evidence="5">
    <location>
        <begin position="58"/>
        <end position="77"/>
    </location>
</feature>
<keyword evidence="4" id="KW-0804">Transcription</keyword>
<feature type="region of interest" description="Disordered" evidence="6">
    <location>
        <begin position="256"/>
        <end position="282"/>
    </location>
</feature>
<evidence type="ECO:0000259" key="7">
    <source>
        <dbReference type="PROSITE" id="PS50977"/>
    </source>
</evidence>
<protein>
    <submittedName>
        <fullName evidence="8">TetR/AcrR family transcriptional regulator</fullName>
    </submittedName>
</protein>
<dbReference type="PRINTS" id="PR00455">
    <property type="entry name" value="HTHTETR"/>
</dbReference>
<feature type="region of interest" description="Disordered" evidence="6">
    <location>
        <begin position="1"/>
        <end position="34"/>
    </location>
</feature>
<evidence type="ECO:0000256" key="4">
    <source>
        <dbReference type="ARBA" id="ARBA00023163"/>
    </source>
</evidence>
<evidence type="ECO:0000313" key="9">
    <source>
        <dbReference type="Proteomes" id="UP000635996"/>
    </source>
</evidence>
<dbReference type="PRINTS" id="PR00400">
    <property type="entry name" value="TETREPRESSOR"/>
</dbReference>
<dbReference type="InterPro" id="IPR009057">
    <property type="entry name" value="Homeodomain-like_sf"/>
</dbReference>
<dbReference type="InterPro" id="IPR003012">
    <property type="entry name" value="Tet_transcr_reg_TetR"/>
</dbReference>
<accession>A0ABX0YZP5</accession>
<dbReference type="PROSITE" id="PS50977">
    <property type="entry name" value="HTH_TETR_2"/>
    <property type="match status" value="1"/>
</dbReference>
<dbReference type="Pfam" id="PF00440">
    <property type="entry name" value="TetR_N"/>
    <property type="match status" value="1"/>
</dbReference>
<dbReference type="Pfam" id="PF02909">
    <property type="entry name" value="TetR_C_1"/>
    <property type="match status" value="1"/>
</dbReference>
<dbReference type="InterPro" id="IPR004111">
    <property type="entry name" value="Repressor_TetR_C"/>
</dbReference>
<comment type="caution">
    <text evidence="8">The sequence shown here is derived from an EMBL/GenBank/DDBJ whole genome shotgun (WGS) entry which is preliminary data.</text>
</comment>
<gene>
    <name evidence="8" type="ORF">HCJ95_20605</name>
</gene>
<dbReference type="InterPro" id="IPR036271">
    <property type="entry name" value="Tet_transcr_reg_TetR-rel_C_sf"/>
</dbReference>
<proteinExistence type="predicted"/>
<organism evidence="8 9">
    <name type="scientific">Streptomyces thermoviolaceus subsp. thermoviolaceus</name>
    <dbReference type="NCBI Taxonomy" id="66860"/>
    <lineage>
        <taxon>Bacteria</taxon>
        <taxon>Bacillati</taxon>
        <taxon>Actinomycetota</taxon>
        <taxon>Actinomycetes</taxon>
        <taxon>Kitasatosporales</taxon>
        <taxon>Streptomycetaceae</taxon>
        <taxon>Streptomyces</taxon>
    </lineage>
</organism>
<dbReference type="InterPro" id="IPR050109">
    <property type="entry name" value="HTH-type_TetR-like_transc_reg"/>
</dbReference>
<feature type="compositionally biased region" description="Basic and acidic residues" evidence="6">
    <location>
        <begin position="270"/>
        <end position="282"/>
    </location>
</feature>
<dbReference type="RefSeq" id="WP_168132136.1">
    <property type="nucleotide sequence ID" value="NZ_BMVZ01000001.1"/>
</dbReference>
<dbReference type="EMBL" id="JAATEL010000024">
    <property type="protein sequence ID" value="NJP16609.1"/>
    <property type="molecule type" value="Genomic_DNA"/>
</dbReference>
<evidence type="ECO:0000256" key="2">
    <source>
        <dbReference type="ARBA" id="ARBA00023015"/>
    </source>
</evidence>
<dbReference type="InterPro" id="IPR001647">
    <property type="entry name" value="HTH_TetR"/>
</dbReference>
<evidence type="ECO:0000256" key="3">
    <source>
        <dbReference type="ARBA" id="ARBA00023125"/>
    </source>
</evidence>
<keyword evidence="3 5" id="KW-0238">DNA-binding</keyword>
<feature type="compositionally biased region" description="Pro residues" evidence="6">
    <location>
        <begin position="9"/>
        <end position="18"/>
    </location>
</feature>
<evidence type="ECO:0000256" key="1">
    <source>
        <dbReference type="ARBA" id="ARBA00022491"/>
    </source>
</evidence>
<dbReference type="PANTHER" id="PTHR30055:SF151">
    <property type="entry name" value="TRANSCRIPTIONAL REGULATORY PROTEIN"/>
    <property type="match status" value="1"/>
</dbReference>
<reference evidence="8 9" key="1">
    <citation type="submission" date="2020-03" db="EMBL/GenBank/DDBJ databases">
        <title>WGS of actinomycetes isolated from Thailand.</title>
        <authorList>
            <person name="Thawai C."/>
        </authorList>
    </citation>
    <scope>NUCLEOTIDE SEQUENCE [LARGE SCALE GENOMIC DNA]</scope>
    <source>
        <strain evidence="8 9">NBRC 13905</strain>
    </source>
</reference>
<evidence type="ECO:0000256" key="5">
    <source>
        <dbReference type="PROSITE-ProRule" id="PRU00335"/>
    </source>
</evidence>
<keyword evidence="2" id="KW-0805">Transcription regulation</keyword>
<sequence length="282" mass="30952">MTDAAADPDTPPVPPPSPWNRTRPARTSGAAARPALTRDRIVDAAFTVLDREGYDGLTMRRVASVLQVTVSALYAHVSSKDELVELMYTRLFDGFTMPAPDPERWQEQVREYAHFGRRRLREHRDMARISMAHAPFTAELLPHVEGVLAIFRAAGLPDRIAAEAGDIICTYIDGFVLEESLWQDRMTAHGGDGSAGGASGDGRDMAERMRNYLASLPAEDFPHLRSLAGLMITDSSDERFDIGLEIILRGLASYLPDERSKGGKGIKGGENGRGEDDRNDTA</sequence>
<feature type="domain" description="HTH tetR-type" evidence="7">
    <location>
        <begin position="35"/>
        <end position="95"/>
    </location>
</feature>
<dbReference type="SUPFAM" id="SSF46689">
    <property type="entry name" value="Homeodomain-like"/>
    <property type="match status" value="1"/>
</dbReference>
<dbReference type="Gene3D" id="1.10.357.10">
    <property type="entry name" value="Tetracycline Repressor, domain 2"/>
    <property type="match status" value="1"/>
</dbReference>
<name>A0ABX0YZP5_STRTL</name>
<keyword evidence="9" id="KW-1185">Reference proteome</keyword>
<dbReference type="SUPFAM" id="SSF48498">
    <property type="entry name" value="Tetracyclin repressor-like, C-terminal domain"/>
    <property type="match status" value="1"/>
</dbReference>
<keyword evidence="1" id="KW-0678">Repressor</keyword>
<dbReference type="PANTHER" id="PTHR30055">
    <property type="entry name" value="HTH-TYPE TRANSCRIPTIONAL REGULATOR RUTR"/>
    <property type="match status" value="1"/>
</dbReference>
<dbReference type="Proteomes" id="UP000635996">
    <property type="component" value="Unassembled WGS sequence"/>
</dbReference>
<evidence type="ECO:0000313" key="8">
    <source>
        <dbReference type="EMBL" id="NJP16609.1"/>
    </source>
</evidence>